<dbReference type="EMBL" id="JACTVM010000001">
    <property type="protein sequence ID" value="MBC9225724.1"/>
    <property type="molecule type" value="Genomic_DNA"/>
</dbReference>
<feature type="transmembrane region" description="Helical" evidence="5">
    <location>
        <begin position="375"/>
        <end position="393"/>
    </location>
</feature>
<keyword evidence="3 5" id="KW-1133">Transmembrane helix</keyword>
<feature type="transmembrane region" description="Helical" evidence="5">
    <location>
        <begin position="285"/>
        <end position="304"/>
    </location>
</feature>
<evidence type="ECO:0000256" key="5">
    <source>
        <dbReference type="SAM" id="Phobius"/>
    </source>
</evidence>
<dbReference type="InterPro" id="IPR020846">
    <property type="entry name" value="MFS_dom"/>
</dbReference>
<protein>
    <submittedName>
        <fullName evidence="7">MFS transporter</fullName>
    </submittedName>
</protein>
<dbReference type="PANTHER" id="PTHR23534">
    <property type="entry name" value="MFS PERMEASE"/>
    <property type="match status" value="1"/>
</dbReference>
<accession>A0A8I0EUD8</accession>
<keyword evidence="2 5" id="KW-0812">Transmembrane</keyword>
<evidence type="ECO:0000259" key="6">
    <source>
        <dbReference type="PROSITE" id="PS50850"/>
    </source>
</evidence>
<evidence type="ECO:0000313" key="7">
    <source>
        <dbReference type="EMBL" id="MBC9225724.1"/>
    </source>
</evidence>
<reference evidence="7" key="1">
    <citation type="submission" date="2020-09" db="EMBL/GenBank/DDBJ databases">
        <title>Novel species in genus Aeromicrobium.</title>
        <authorList>
            <person name="Zhang G."/>
        </authorList>
    </citation>
    <scope>NUCLEOTIDE SEQUENCE</scope>
    <source>
        <strain evidence="9">zg-629</strain>
        <strain evidence="8">Zg-629</strain>
        <strain evidence="7">Zg-636</strain>
    </source>
</reference>
<dbReference type="Gene3D" id="1.20.1250.20">
    <property type="entry name" value="MFS general substrate transporter like domains"/>
    <property type="match status" value="2"/>
</dbReference>
<feature type="transmembrane region" description="Helical" evidence="5">
    <location>
        <begin position="102"/>
        <end position="123"/>
    </location>
</feature>
<feature type="transmembrane region" description="Helical" evidence="5">
    <location>
        <begin position="12"/>
        <end position="35"/>
    </location>
</feature>
<dbReference type="PROSITE" id="PS50850">
    <property type="entry name" value="MFS"/>
    <property type="match status" value="1"/>
</dbReference>
<feature type="transmembrane region" description="Helical" evidence="5">
    <location>
        <begin position="174"/>
        <end position="191"/>
    </location>
</feature>
<sequence>MGWPAQRRTVGTLALVQVVGGIGNGAGLAVGALLIEDVTGSAGWAGMAVVATTLGAALFTVPLSNFAVHRGRRPALTAGWWGGSLGATAVVGGAAWEFLPLLLLGFLLFGASTAANLQSRFAAADRAEPAEVGRSIALVVWATTIGSVAGPNLTGPGAVVARTLGIPELAGPQVFSGLAFAVAGVLTWLLLRPDPLERRAASAPAPPRIAAALPHVRGATAVAITAVALSHAIMVSVMALTPVHMSGHGTELSVIGFTISLHIAGMFALSPLFGWTTDRWGAEPTIVGGQVVLVLACVVAGTAGHSNIQITVGLVLLGIGWSMSVIAGAALLTRSVDPSVRPLVQGFSDLSMNLAGAAGGLLAGLVVAMSNFGTLTGVAGLLTLPVVAAIVLAPRRKESRLT</sequence>
<feature type="transmembrane region" description="Helical" evidence="5">
    <location>
        <begin position="41"/>
        <end position="63"/>
    </location>
</feature>
<comment type="subcellular location">
    <subcellularLocation>
        <location evidence="1">Cell membrane</location>
        <topology evidence="1">Multi-pass membrane protein</topology>
    </subcellularLocation>
</comment>
<evidence type="ECO:0000256" key="1">
    <source>
        <dbReference type="ARBA" id="ARBA00004651"/>
    </source>
</evidence>
<evidence type="ECO:0000256" key="3">
    <source>
        <dbReference type="ARBA" id="ARBA00022989"/>
    </source>
</evidence>
<dbReference type="InterPro" id="IPR011701">
    <property type="entry name" value="MFS"/>
</dbReference>
<dbReference type="Pfam" id="PF07690">
    <property type="entry name" value="MFS_1"/>
    <property type="match status" value="1"/>
</dbReference>
<evidence type="ECO:0000313" key="8">
    <source>
        <dbReference type="EMBL" id="QNL95213.1"/>
    </source>
</evidence>
<feature type="transmembrane region" description="Helical" evidence="5">
    <location>
        <begin position="218"/>
        <end position="240"/>
    </location>
</feature>
<feature type="transmembrane region" description="Helical" evidence="5">
    <location>
        <begin position="352"/>
        <end position="369"/>
    </location>
</feature>
<dbReference type="EMBL" id="CP060587">
    <property type="protein sequence ID" value="QNL95213.1"/>
    <property type="molecule type" value="Genomic_DNA"/>
</dbReference>
<gene>
    <name evidence="8" type="ORF">H9L21_04555</name>
    <name evidence="7" type="ORF">IBG24_05280</name>
</gene>
<organism evidence="7 10">
    <name type="scientific">Aeromicrobium senzhongii</name>
    <dbReference type="NCBI Taxonomy" id="2663859"/>
    <lineage>
        <taxon>Bacteria</taxon>
        <taxon>Bacillati</taxon>
        <taxon>Actinomycetota</taxon>
        <taxon>Actinomycetes</taxon>
        <taxon>Propionibacteriales</taxon>
        <taxon>Nocardioidaceae</taxon>
        <taxon>Aeromicrobium</taxon>
    </lineage>
</organism>
<evidence type="ECO:0000313" key="10">
    <source>
        <dbReference type="Proteomes" id="UP000620591"/>
    </source>
</evidence>
<keyword evidence="4 5" id="KW-0472">Membrane</keyword>
<name>A0A8I0EUD8_9ACTN</name>
<dbReference type="GO" id="GO:0005886">
    <property type="term" value="C:plasma membrane"/>
    <property type="evidence" value="ECO:0007669"/>
    <property type="project" value="UniProtKB-SubCell"/>
</dbReference>
<dbReference type="AlphaFoldDB" id="A0A8I0EUD8"/>
<dbReference type="GO" id="GO:0022857">
    <property type="term" value="F:transmembrane transporter activity"/>
    <property type="evidence" value="ECO:0007669"/>
    <property type="project" value="InterPro"/>
</dbReference>
<evidence type="ECO:0000256" key="2">
    <source>
        <dbReference type="ARBA" id="ARBA00022692"/>
    </source>
</evidence>
<keyword evidence="9" id="KW-1185">Reference proteome</keyword>
<evidence type="ECO:0000256" key="4">
    <source>
        <dbReference type="ARBA" id="ARBA00023136"/>
    </source>
</evidence>
<feature type="transmembrane region" description="Helical" evidence="5">
    <location>
        <begin position="135"/>
        <end position="154"/>
    </location>
</feature>
<feature type="domain" description="Major facilitator superfamily (MFS) profile" evidence="6">
    <location>
        <begin position="216"/>
        <end position="402"/>
    </location>
</feature>
<dbReference type="RefSeq" id="WP_154595503.1">
    <property type="nucleotide sequence ID" value="NZ_CP060587.1"/>
</dbReference>
<evidence type="ECO:0000313" key="9">
    <source>
        <dbReference type="Proteomes" id="UP000515871"/>
    </source>
</evidence>
<dbReference type="InterPro" id="IPR036259">
    <property type="entry name" value="MFS_trans_sf"/>
</dbReference>
<dbReference type="PANTHER" id="PTHR23534:SF1">
    <property type="entry name" value="MAJOR FACILITATOR SUPERFAMILY PROTEIN"/>
    <property type="match status" value="1"/>
</dbReference>
<feature type="transmembrane region" description="Helical" evidence="5">
    <location>
        <begin position="252"/>
        <end position="273"/>
    </location>
</feature>
<dbReference type="SUPFAM" id="SSF103473">
    <property type="entry name" value="MFS general substrate transporter"/>
    <property type="match status" value="1"/>
</dbReference>
<feature type="transmembrane region" description="Helical" evidence="5">
    <location>
        <begin position="310"/>
        <end position="332"/>
    </location>
</feature>
<feature type="transmembrane region" description="Helical" evidence="5">
    <location>
        <begin position="75"/>
        <end position="96"/>
    </location>
</feature>
<proteinExistence type="predicted"/>
<dbReference type="Proteomes" id="UP000515871">
    <property type="component" value="Chromosome"/>
</dbReference>
<dbReference type="Proteomes" id="UP000620591">
    <property type="component" value="Unassembled WGS sequence"/>
</dbReference>